<dbReference type="STRING" id="1220578.FPE01S_04_02920"/>
<dbReference type="AlphaFoldDB" id="A0A0E9N5F4"/>
<dbReference type="Gene3D" id="3.20.80.10">
    <property type="entry name" value="Regulatory factor, effector binding domain"/>
    <property type="match status" value="1"/>
</dbReference>
<organism evidence="1 2">
    <name type="scientific">Flavihumibacter petaseus NBRC 106054</name>
    <dbReference type="NCBI Taxonomy" id="1220578"/>
    <lineage>
        <taxon>Bacteria</taxon>
        <taxon>Pseudomonadati</taxon>
        <taxon>Bacteroidota</taxon>
        <taxon>Chitinophagia</taxon>
        <taxon>Chitinophagales</taxon>
        <taxon>Chitinophagaceae</taxon>
        <taxon>Flavihumibacter</taxon>
    </lineage>
</organism>
<evidence type="ECO:0008006" key="3">
    <source>
        <dbReference type="Google" id="ProtNLM"/>
    </source>
</evidence>
<name>A0A0E9N5F4_9BACT</name>
<dbReference type="Proteomes" id="UP000033121">
    <property type="component" value="Unassembled WGS sequence"/>
</dbReference>
<evidence type="ECO:0000313" key="2">
    <source>
        <dbReference type="Proteomes" id="UP000033121"/>
    </source>
</evidence>
<reference evidence="1 2" key="1">
    <citation type="submission" date="2015-04" db="EMBL/GenBank/DDBJ databases">
        <title>Whole genome shotgun sequence of Flavihumibacter petaseus NBRC 106054.</title>
        <authorList>
            <person name="Miyazawa S."/>
            <person name="Hosoyama A."/>
            <person name="Hashimoto M."/>
            <person name="Noguchi M."/>
            <person name="Tsuchikane K."/>
            <person name="Ohji S."/>
            <person name="Yamazoe A."/>
            <person name="Ichikawa N."/>
            <person name="Kimura A."/>
            <person name="Fujita N."/>
        </authorList>
    </citation>
    <scope>NUCLEOTIDE SEQUENCE [LARGE SCALE GENOMIC DNA]</scope>
    <source>
        <strain evidence="1 2">NBRC 106054</strain>
    </source>
</reference>
<evidence type="ECO:0000313" key="1">
    <source>
        <dbReference type="EMBL" id="GAO45049.1"/>
    </source>
</evidence>
<protein>
    <recommendedName>
        <fullName evidence="3">Bacterial transcription activator effector binding domain-containing protein</fullName>
    </recommendedName>
</protein>
<proteinExistence type="predicted"/>
<keyword evidence="2" id="KW-1185">Reference proteome</keyword>
<dbReference type="EMBL" id="BBWV01000004">
    <property type="protein sequence ID" value="GAO45049.1"/>
    <property type="molecule type" value="Genomic_DNA"/>
</dbReference>
<sequence>MLKGRKFLLILFLGLLSMLVLLSVSLPLDFITRASVPFTMTRTIEQLQDPHRMMKWILPYADQDSGSVKAFKAGRPGIRYKTDSVVLMTAKPESATLAFTRDGKEKQYDFLVTRDRRDTRRCNVTLTITTTLWKRLIDRDPIDVEVIKSMGNLSRYVNDTRLFYGYAIREGRVKDSILISLTTAVPVTDEYLRSGKLFDSLIRFTQLKSLRYNGNRYFHRQYLEHDSVQITASIGVKSLFEPEPGDGLNKKFLPFGEKQLEIEYRGPYQDVTGAYKALENYKRDHAIINSGLPLELYSSPGFGFDSSDTVSLMLCLPFTEN</sequence>
<gene>
    <name evidence="1" type="ORF">FPE01S_04_02920</name>
</gene>
<comment type="caution">
    <text evidence="1">The sequence shown here is derived from an EMBL/GenBank/DDBJ whole genome shotgun (WGS) entry which is preliminary data.</text>
</comment>
<dbReference type="InterPro" id="IPR011256">
    <property type="entry name" value="Reg_factor_effector_dom_sf"/>
</dbReference>
<accession>A0A0E9N5F4</accession>